<dbReference type="Proteomes" id="UP000008068">
    <property type="component" value="Unassembled WGS sequence"/>
</dbReference>
<proteinExistence type="predicted"/>
<dbReference type="FunCoup" id="G0NIS9">
    <property type="interactions" value="1076"/>
</dbReference>
<keyword evidence="2" id="KW-0732">Signal</keyword>
<dbReference type="InParanoid" id="G0NIS9"/>
<keyword evidence="4" id="KW-1185">Reference proteome</keyword>
<name>G0NIS9_CAEBE</name>
<keyword evidence="1" id="KW-1133">Transmembrane helix</keyword>
<feature type="chain" id="PRO_5003404967" evidence="2">
    <location>
        <begin position="17"/>
        <end position="221"/>
    </location>
</feature>
<evidence type="ECO:0000313" key="3">
    <source>
        <dbReference type="EMBL" id="EGT31970.1"/>
    </source>
</evidence>
<dbReference type="AlphaFoldDB" id="G0NIS9"/>
<gene>
    <name evidence="3" type="ORF">CAEBREN_10606</name>
</gene>
<evidence type="ECO:0000256" key="2">
    <source>
        <dbReference type="SAM" id="SignalP"/>
    </source>
</evidence>
<keyword evidence="1" id="KW-0472">Membrane</keyword>
<reference evidence="4" key="1">
    <citation type="submission" date="2011-07" db="EMBL/GenBank/DDBJ databases">
        <authorList>
            <consortium name="Caenorhabditis brenneri Sequencing and Analysis Consortium"/>
            <person name="Wilson R.K."/>
        </authorList>
    </citation>
    <scope>NUCLEOTIDE SEQUENCE [LARGE SCALE GENOMIC DNA]</scope>
    <source>
        <strain evidence="4">PB2801</strain>
    </source>
</reference>
<feature type="transmembrane region" description="Helical" evidence="1">
    <location>
        <begin position="144"/>
        <end position="165"/>
    </location>
</feature>
<evidence type="ECO:0000313" key="4">
    <source>
        <dbReference type="Proteomes" id="UP000008068"/>
    </source>
</evidence>
<accession>G0NIS9</accession>
<dbReference type="eggNOG" id="ENOG502THYA">
    <property type="taxonomic scope" value="Eukaryota"/>
</dbReference>
<dbReference type="EMBL" id="GL379892">
    <property type="protein sequence ID" value="EGT31970.1"/>
    <property type="molecule type" value="Genomic_DNA"/>
</dbReference>
<evidence type="ECO:0000256" key="1">
    <source>
        <dbReference type="SAM" id="Phobius"/>
    </source>
</evidence>
<organism evidence="4">
    <name type="scientific">Caenorhabditis brenneri</name>
    <name type="common">Nematode worm</name>
    <dbReference type="NCBI Taxonomy" id="135651"/>
    <lineage>
        <taxon>Eukaryota</taxon>
        <taxon>Metazoa</taxon>
        <taxon>Ecdysozoa</taxon>
        <taxon>Nematoda</taxon>
        <taxon>Chromadorea</taxon>
        <taxon>Rhabditida</taxon>
        <taxon>Rhabditina</taxon>
        <taxon>Rhabditomorpha</taxon>
        <taxon>Rhabditoidea</taxon>
        <taxon>Rhabditidae</taxon>
        <taxon>Peloderinae</taxon>
        <taxon>Caenorhabditis</taxon>
    </lineage>
</organism>
<keyword evidence="1" id="KW-0812">Transmembrane</keyword>
<feature type="signal peptide" evidence="2">
    <location>
        <begin position="1"/>
        <end position="16"/>
    </location>
</feature>
<protein>
    <submittedName>
        <fullName evidence="3">Uncharacterized protein</fullName>
    </submittedName>
</protein>
<dbReference type="HOGENOM" id="CLU_109077_0_0_1"/>
<sequence>MSNLLHILLIPIGILATAVILKSSGAAIYRKNVNIESLDDQVREEIRNSFYKTMSQLSHFEMDVPTKISIRPMKNEEGNTFNEPFLVGNLHEIRAHNYMPPAIDEWCSGVVSKHTQFHFEHNNRRITVVFDCNRRMVFPSLRTIVGWCLVALPGNAVIIAVRIFAPKFESVINRARNRPPINEKPISFDDYIVDDEDESVLMYLEGADEKWDASKLESCYD</sequence>